<evidence type="ECO:0000313" key="2">
    <source>
        <dbReference type="EMBL" id="PWK18552.1"/>
    </source>
</evidence>
<gene>
    <name evidence="2" type="ORF">LX78_01859</name>
</gene>
<dbReference type="InterPro" id="IPR045749">
    <property type="entry name" value="DUF6090"/>
</dbReference>
<evidence type="ECO:0000313" key="3">
    <source>
        <dbReference type="Proteomes" id="UP000245430"/>
    </source>
</evidence>
<dbReference type="AlphaFoldDB" id="A0A316DLX1"/>
<dbReference type="Proteomes" id="UP000245430">
    <property type="component" value="Unassembled WGS sequence"/>
</dbReference>
<keyword evidence="1" id="KW-0472">Membrane</keyword>
<keyword evidence="1" id="KW-0812">Transmembrane</keyword>
<proteinExistence type="predicted"/>
<reference evidence="2 3" key="1">
    <citation type="submission" date="2018-05" db="EMBL/GenBank/DDBJ databases">
        <title>Genomic Encyclopedia of Archaeal and Bacterial Type Strains, Phase II (KMG-II): from individual species to whole genera.</title>
        <authorList>
            <person name="Goeker M."/>
        </authorList>
    </citation>
    <scope>NUCLEOTIDE SEQUENCE [LARGE SCALE GENOMIC DNA]</scope>
    <source>
        <strain evidence="2 3">DSM 22637</strain>
    </source>
</reference>
<feature type="transmembrane region" description="Helical" evidence="1">
    <location>
        <begin position="12"/>
        <end position="30"/>
    </location>
</feature>
<organism evidence="2 3">
    <name type="scientific">Xanthomarina spongicola</name>
    <dbReference type="NCBI Taxonomy" id="570520"/>
    <lineage>
        <taxon>Bacteria</taxon>
        <taxon>Pseudomonadati</taxon>
        <taxon>Bacteroidota</taxon>
        <taxon>Flavobacteriia</taxon>
        <taxon>Flavobacteriales</taxon>
        <taxon>Flavobacteriaceae</taxon>
        <taxon>Xanthomarina</taxon>
    </lineage>
</organism>
<comment type="caution">
    <text evidence="2">The sequence shown here is derived from an EMBL/GenBank/DDBJ whole genome shotgun (WGS) entry which is preliminary data.</text>
</comment>
<name>A0A316DLX1_9FLAO</name>
<evidence type="ECO:0000256" key="1">
    <source>
        <dbReference type="SAM" id="Phobius"/>
    </source>
</evidence>
<keyword evidence="1" id="KW-1133">Transmembrane helix</keyword>
<dbReference type="Pfam" id="PF19578">
    <property type="entry name" value="DUF6090"/>
    <property type="match status" value="1"/>
</dbReference>
<keyword evidence="3" id="KW-1185">Reference proteome</keyword>
<dbReference type="EMBL" id="QGGP01000004">
    <property type="protein sequence ID" value="PWK18552.1"/>
    <property type="molecule type" value="Genomic_DNA"/>
</dbReference>
<accession>A0A316DLX1</accession>
<protein>
    <submittedName>
        <fullName evidence="2">Uncharacterized protein</fullName>
    </submittedName>
</protein>
<sequence length="240" mass="28288">MEKNKTGKYLKYAIGEIILVVIGILIALQINNWNENRKENIIENKILVEISKGLKEDLNDIKANMSAHRAGLKACEYYYNMLTNKEVKPDSINYYYGYLTRGYISIQNKSGYESLKSRGLEIIKDDSLRNNIIKLYEQDYPFIMKLEEQDPEGNFHDNYFKEINNHISPNLIFNNYGEIETIKLPLNVSEIEQKKMLSYLWKIKNDRIFILDTYSKVLENLMHLRSNLEEIKRKANKELS</sequence>